<dbReference type="STRING" id="649639.Bcell_3544"/>
<dbReference type="AlphaFoldDB" id="E6TRF5"/>
<accession>E6TRF5</accession>
<evidence type="ECO:0000313" key="5">
    <source>
        <dbReference type="Proteomes" id="UP000001401"/>
    </source>
</evidence>
<keyword evidence="1 2" id="KW-0732">Signal</keyword>
<dbReference type="OrthoDB" id="2934367at2"/>
<dbReference type="Pfam" id="PF11611">
    <property type="entry name" value="DUF4352"/>
    <property type="match status" value="1"/>
</dbReference>
<feature type="signal peptide" evidence="2">
    <location>
        <begin position="1"/>
        <end position="20"/>
    </location>
</feature>
<dbReference type="InterPro" id="IPR029050">
    <property type="entry name" value="Immunoprotect_excell_Ig-like"/>
</dbReference>
<dbReference type="EMBL" id="CP002394">
    <property type="protein sequence ID" value="ADU31785.1"/>
    <property type="molecule type" value="Genomic_DNA"/>
</dbReference>
<feature type="domain" description="DUF4352" evidence="3">
    <location>
        <begin position="67"/>
        <end position="164"/>
    </location>
</feature>
<evidence type="ECO:0000313" key="4">
    <source>
        <dbReference type="EMBL" id="ADU31785.1"/>
    </source>
</evidence>
<sequence precursor="true">MRKLCLLIITSLIVFTVACGDSNVNDVELNDESTVDEETENIEQDDSYESKDEVLSIGDTGRMIDTLGEYEVTIHSVEITEEIQGNTPMEDVYVIVDLSIKNIGDEILEVQDIIGTHLFSDDDLPSGNMFYVDFIDEIDGEISYGETVSGQILFDQIYSEYYNLVFGWGLSTVSNELTWHFTRDEVNE</sequence>
<name>E6TRF5_EVAC2</name>
<proteinExistence type="predicted"/>
<keyword evidence="5" id="KW-1185">Reference proteome</keyword>
<dbReference type="Proteomes" id="UP000001401">
    <property type="component" value="Chromosome"/>
</dbReference>
<dbReference type="InterPro" id="IPR029051">
    <property type="entry name" value="DUF4352"/>
</dbReference>
<evidence type="ECO:0000256" key="1">
    <source>
        <dbReference type="ARBA" id="ARBA00022729"/>
    </source>
</evidence>
<dbReference type="Gene3D" id="2.60.40.1240">
    <property type="match status" value="1"/>
</dbReference>
<reference evidence="4 5" key="1">
    <citation type="submission" date="2010-12" db="EMBL/GenBank/DDBJ databases">
        <title>Complete sequence of Bacillus cellulosilyticus DSM 2522.</title>
        <authorList>
            <consortium name="US DOE Joint Genome Institute"/>
            <person name="Lucas S."/>
            <person name="Copeland A."/>
            <person name="Lapidus A."/>
            <person name="Cheng J.-F."/>
            <person name="Bruce D."/>
            <person name="Goodwin L."/>
            <person name="Pitluck S."/>
            <person name="Chertkov O."/>
            <person name="Detter J.C."/>
            <person name="Han C."/>
            <person name="Tapia R."/>
            <person name="Land M."/>
            <person name="Hauser L."/>
            <person name="Jeffries C."/>
            <person name="Kyrpides N."/>
            <person name="Ivanova N."/>
            <person name="Mikhailova N."/>
            <person name="Brumm P."/>
            <person name="Mead D."/>
            <person name="Woyke T."/>
        </authorList>
    </citation>
    <scope>NUCLEOTIDE SEQUENCE [LARGE SCALE GENOMIC DNA]</scope>
    <source>
        <strain evidence="5">ATCC 21833 / DSM 2522 / FERM P-1141 / JCM 9156 / N-4</strain>
    </source>
</reference>
<dbReference type="RefSeq" id="WP_013490116.1">
    <property type="nucleotide sequence ID" value="NC_014829.1"/>
</dbReference>
<organism evidence="4 5">
    <name type="scientific">Evansella cellulosilytica (strain ATCC 21833 / DSM 2522 / FERM P-1141 / JCM 9156 / N-4)</name>
    <name type="common">Bacillus cellulosilyticus</name>
    <dbReference type="NCBI Taxonomy" id="649639"/>
    <lineage>
        <taxon>Bacteria</taxon>
        <taxon>Bacillati</taxon>
        <taxon>Bacillota</taxon>
        <taxon>Bacilli</taxon>
        <taxon>Bacillales</taxon>
        <taxon>Bacillaceae</taxon>
        <taxon>Evansella</taxon>
    </lineage>
</organism>
<dbReference type="PROSITE" id="PS51257">
    <property type="entry name" value="PROKAR_LIPOPROTEIN"/>
    <property type="match status" value="1"/>
</dbReference>
<protein>
    <recommendedName>
        <fullName evidence="3">DUF4352 domain-containing protein</fullName>
    </recommendedName>
</protein>
<dbReference type="KEGG" id="bco:Bcell_3544"/>
<dbReference type="eggNOG" id="ENOG5032UFI">
    <property type="taxonomic scope" value="Bacteria"/>
</dbReference>
<feature type="chain" id="PRO_5003211689" description="DUF4352 domain-containing protein" evidence="2">
    <location>
        <begin position="21"/>
        <end position="188"/>
    </location>
</feature>
<dbReference type="HOGENOM" id="CLU_1438418_0_0_9"/>
<evidence type="ECO:0000259" key="3">
    <source>
        <dbReference type="Pfam" id="PF11611"/>
    </source>
</evidence>
<evidence type="ECO:0000256" key="2">
    <source>
        <dbReference type="SAM" id="SignalP"/>
    </source>
</evidence>
<gene>
    <name evidence="4" type="ordered locus">Bcell_3544</name>
</gene>